<evidence type="ECO:0000259" key="9">
    <source>
        <dbReference type="Pfam" id="PF00561"/>
    </source>
</evidence>
<gene>
    <name evidence="10" type="ORF">BXY45_12013</name>
</gene>
<dbReference type="Gene3D" id="3.40.50.1820">
    <property type="entry name" value="alpha/beta hydrolase"/>
    <property type="match status" value="1"/>
</dbReference>
<dbReference type="EC" id="3.4.11.5" evidence="3"/>
<evidence type="ECO:0000256" key="5">
    <source>
        <dbReference type="ARBA" id="ARBA00022801"/>
    </source>
</evidence>
<feature type="active site" evidence="8">
    <location>
        <position position="257"/>
    </location>
</feature>
<dbReference type="InterPro" id="IPR002410">
    <property type="entry name" value="Peptidase_S33"/>
</dbReference>
<dbReference type="GO" id="GO:0004177">
    <property type="term" value="F:aminopeptidase activity"/>
    <property type="evidence" value="ECO:0007669"/>
    <property type="project" value="UniProtKB-KW"/>
</dbReference>
<evidence type="ECO:0000313" key="10">
    <source>
        <dbReference type="EMBL" id="PWJ51735.1"/>
    </source>
</evidence>
<dbReference type="InterPro" id="IPR050228">
    <property type="entry name" value="Carboxylesterase_BioH"/>
</dbReference>
<dbReference type="NCBIfam" id="TIGR01250">
    <property type="entry name" value="pro_imino_pep_2"/>
    <property type="match status" value="1"/>
</dbReference>
<dbReference type="AlphaFoldDB" id="A0A316A262"/>
<evidence type="ECO:0000256" key="1">
    <source>
        <dbReference type="ARBA" id="ARBA00001585"/>
    </source>
</evidence>
<evidence type="ECO:0000256" key="2">
    <source>
        <dbReference type="ARBA" id="ARBA00010088"/>
    </source>
</evidence>
<proteinExistence type="inferred from homology"/>
<keyword evidence="10" id="KW-0645">Protease</keyword>
<dbReference type="PANTHER" id="PTHR43194:SF2">
    <property type="entry name" value="PEROXISOMAL MEMBRANE PROTEIN LPX1"/>
    <property type="match status" value="1"/>
</dbReference>
<dbReference type="InterPro" id="IPR005945">
    <property type="entry name" value="Pro_imino_pep"/>
</dbReference>
<feature type="active site" description="Nucleophile" evidence="8">
    <location>
        <position position="117"/>
    </location>
</feature>
<dbReference type="PANTHER" id="PTHR43194">
    <property type="entry name" value="HYDROLASE ALPHA/BETA FOLD FAMILY"/>
    <property type="match status" value="1"/>
</dbReference>
<comment type="similarity">
    <text evidence="2 7">Belongs to the peptidase S33 family.</text>
</comment>
<dbReference type="InterPro" id="IPR000073">
    <property type="entry name" value="AB_hydrolase_1"/>
</dbReference>
<dbReference type="Pfam" id="PF00561">
    <property type="entry name" value="Abhydrolase_1"/>
    <property type="match status" value="1"/>
</dbReference>
<accession>A0A316A262</accession>
<evidence type="ECO:0000256" key="4">
    <source>
        <dbReference type="ARBA" id="ARBA00021843"/>
    </source>
</evidence>
<dbReference type="EMBL" id="QGDQ01000020">
    <property type="protein sequence ID" value="PWJ51735.1"/>
    <property type="molecule type" value="Genomic_DNA"/>
</dbReference>
<dbReference type="PRINTS" id="PR00111">
    <property type="entry name" value="ABHYDROLASE"/>
</dbReference>
<comment type="caution">
    <text evidence="10">The sequence shown here is derived from an EMBL/GenBank/DDBJ whole genome shotgun (WGS) entry which is preliminary data.</text>
</comment>
<feature type="domain" description="AB hydrolase-1" evidence="9">
    <location>
        <begin position="40"/>
        <end position="290"/>
    </location>
</feature>
<comment type="catalytic activity">
    <reaction evidence="1">
        <text>Release of N-terminal proline from a peptide.</text>
        <dbReference type="EC" id="3.4.11.5"/>
    </reaction>
</comment>
<dbReference type="RefSeq" id="WP_211319604.1">
    <property type="nucleotide sequence ID" value="NZ_QGDQ01000020.1"/>
</dbReference>
<dbReference type="Proteomes" id="UP000245469">
    <property type="component" value="Unassembled WGS sequence"/>
</dbReference>
<keyword evidence="11" id="KW-1185">Reference proteome</keyword>
<dbReference type="GO" id="GO:0006508">
    <property type="term" value="P:proteolysis"/>
    <property type="evidence" value="ECO:0007669"/>
    <property type="project" value="InterPro"/>
</dbReference>
<keyword evidence="10" id="KW-0031">Aminopeptidase</keyword>
<dbReference type="InterPro" id="IPR029058">
    <property type="entry name" value="AB_hydrolase_fold"/>
</dbReference>
<dbReference type="PIRSF" id="PIRSF005539">
    <property type="entry name" value="Pept_S33_TRI_F1"/>
    <property type="match status" value="1"/>
</dbReference>
<keyword evidence="5 7" id="KW-0378">Hydrolase</keyword>
<evidence type="ECO:0000256" key="8">
    <source>
        <dbReference type="PIRSR" id="PIRSR005539-1"/>
    </source>
</evidence>
<evidence type="ECO:0000256" key="6">
    <source>
        <dbReference type="ARBA" id="ARBA00029605"/>
    </source>
</evidence>
<name>A0A316A262_9ACTN</name>
<reference evidence="10 11" key="1">
    <citation type="submission" date="2018-03" db="EMBL/GenBank/DDBJ databases">
        <title>Genomic Encyclopedia of Archaeal and Bacterial Type Strains, Phase II (KMG-II): from individual species to whole genera.</title>
        <authorList>
            <person name="Goeker M."/>
        </authorList>
    </citation>
    <scope>NUCLEOTIDE SEQUENCE [LARGE SCALE GENOMIC DNA]</scope>
    <source>
        <strain evidence="10 11">DSM 44889</strain>
    </source>
</reference>
<evidence type="ECO:0000313" key="11">
    <source>
        <dbReference type="Proteomes" id="UP000245469"/>
    </source>
</evidence>
<protein>
    <recommendedName>
        <fullName evidence="4">Proline iminopeptidase</fullName>
        <ecNumber evidence="3">3.4.11.5</ecNumber>
    </recommendedName>
    <alternativeName>
        <fullName evidence="6">Prolyl aminopeptidase</fullName>
    </alternativeName>
</protein>
<evidence type="ECO:0000256" key="3">
    <source>
        <dbReference type="ARBA" id="ARBA00012568"/>
    </source>
</evidence>
<dbReference type="SUPFAM" id="SSF53474">
    <property type="entry name" value="alpha/beta-Hydrolases"/>
    <property type="match status" value="1"/>
</dbReference>
<evidence type="ECO:0000256" key="7">
    <source>
        <dbReference type="PIRNR" id="PIRNR005539"/>
    </source>
</evidence>
<dbReference type="PRINTS" id="PR00793">
    <property type="entry name" value="PROAMNOPTASE"/>
</dbReference>
<sequence length="324" mass="35439">MPYAIPPADREGRAPFRGHETWYRITGHLPGPDDAGAPLPVVVLHGGPGAAHDYTLSMANLATGGRAVVHYDQLGCGRSTHLPDADVSWWTVELFVAELASLLDHLRLARVHVVGQSWGGMLGPEFALAHPERVQSLTICDSPAAMATWREAAEELIDALPEPHRSNLLRLEALGAYDDPDYKAASDVFYARHVCRVQPLPAEVAATFAQIDADPTVYHAMNGPSEFTITGSNLTWTVEDRLSGITASTLVVAGAHDEATPACWAPFAERIRDVRSHVFPESSHMPHVEEHEAFLEVVGRFLREHDPRGDRRSAFPPPWGGQRP</sequence>
<feature type="active site" description="Proton donor" evidence="8">
    <location>
        <position position="284"/>
    </location>
</feature>
<organism evidence="10 11">
    <name type="scientific">Quadrisphaera granulorum</name>
    <dbReference type="NCBI Taxonomy" id="317664"/>
    <lineage>
        <taxon>Bacteria</taxon>
        <taxon>Bacillati</taxon>
        <taxon>Actinomycetota</taxon>
        <taxon>Actinomycetes</taxon>
        <taxon>Kineosporiales</taxon>
        <taxon>Kineosporiaceae</taxon>
        <taxon>Quadrisphaera</taxon>
    </lineage>
</organism>